<evidence type="ECO:0000313" key="2">
    <source>
        <dbReference type="EMBL" id="MFE7963421.1"/>
    </source>
</evidence>
<evidence type="ECO:0000256" key="1">
    <source>
        <dbReference type="SAM" id="MobiDB-lite"/>
    </source>
</evidence>
<dbReference type="EMBL" id="JBHVBU010000021">
    <property type="protein sequence ID" value="MFE7963421.1"/>
    <property type="molecule type" value="Genomic_DNA"/>
</dbReference>
<name>A0ABW6JDJ2_STRCE</name>
<sequence>MAAEIVLGGSEGYRPKQVPTVTIDVHGKVYTARQPKNTVPLLVAEVQEKFSGLSERADGDMSGVLLEMRQSVRLLLRAMFSEKDTEDVLRRLADPAEERMDLAVVFEVYGAVQQHFSEEIAAEFEDLELEAPPAVKKAAAKKAAAKKATSRKPAARRAASAQR</sequence>
<protein>
    <recommendedName>
        <fullName evidence="4">Tail assembly chaperone</fullName>
    </recommendedName>
</protein>
<feature type="region of interest" description="Disordered" evidence="1">
    <location>
        <begin position="139"/>
        <end position="163"/>
    </location>
</feature>
<dbReference type="RefSeq" id="WP_381726223.1">
    <property type="nucleotide sequence ID" value="NZ_JBHVBU010000021.1"/>
</dbReference>
<evidence type="ECO:0008006" key="4">
    <source>
        <dbReference type="Google" id="ProtNLM"/>
    </source>
</evidence>
<dbReference type="Proteomes" id="UP001600650">
    <property type="component" value="Unassembled WGS sequence"/>
</dbReference>
<evidence type="ECO:0000313" key="3">
    <source>
        <dbReference type="Proteomes" id="UP001600650"/>
    </source>
</evidence>
<accession>A0ABW6JDJ2</accession>
<reference evidence="2 3" key="1">
    <citation type="submission" date="2024-09" db="EMBL/GenBank/DDBJ databases">
        <title>The Natural Products Discovery Center: Release of the First 8490 Sequenced Strains for Exploring Actinobacteria Biosynthetic Diversity.</title>
        <authorList>
            <person name="Kalkreuter E."/>
            <person name="Kautsar S.A."/>
            <person name="Yang D."/>
            <person name="Bader C.D."/>
            <person name="Teijaro C.N."/>
            <person name="Fluegel L."/>
            <person name="Davis C.M."/>
            <person name="Simpson J.R."/>
            <person name="Lauterbach L."/>
            <person name="Steele A.D."/>
            <person name="Gui C."/>
            <person name="Meng S."/>
            <person name="Li G."/>
            <person name="Viehrig K."/>
            <person name="Ye F."/>
            <person name="Su P."/>
            <person name="Kiefer A.F."/>
            <person name="Nichols A."/>
            <person name="Cepeda A.J."/>
            <person name="Yan W."/>
            <person name="Fan B."/>
            <person name="Jiang Y."/>
            <person name="Adhikari A."/>
            <person name="Zheng C.-J."/>
            <person name="Schuster L."/>
            <person name="Cowan T.M."/>
            <person name="Smanski M.J."/>
            <person name="Chevrette M.G."/>
            <person name="De Carvalho L.P.S."/>
            <person name="Shen B."/>
        </authorList>
    </citation>
    <scope>NUCLEOTIDE SEQUENCE [LARGE SCALE GENOMIC DNA]</scope>
    <source>
        <strain evidence="2 3">NPDC057399</strain>
    </source>
</reference>
<keyword evidence="3" id="KW-1185">Reference proteome</keyword>
<comment type="caution">
    <text evidence="2">The sequence shown here is derived from an EMBL/GenBank/DDBJ whole genome shotgun (WGS) entry which is preliminary data.</text>
</comment>
<gene>
    <name evidence="2" type="ORF">ACFU0X_10260</name>
</gene>
<proteinExistence type="predicted"/>
<feature type="compositionally biased region" description="Basic residues" evidence="1">
    <location>
        <begin position="139"/>
        <end position="155"/>
    </location>
</feature>
<organism evidence="2 3">
    <name type="scientific">Streptomyces cellulosae</name>
    <dbReference type="NCBI Taxonomy" id="1968"/>
    <lineage>
        <taxon>Bacteria</taxon>
        <taxon>Bacillati</taxon>
        <taxon>Actinomycetota</taxon>
        <taxon>Actinomycetes</taxon>
        <taxon>Kitasatosporales</taxon>
        <taxon>Streptomycetaceae</taxon>
        <taxon>Streptomyces</taxon>
    </lineage>
</organism>